<dbReference type="SUPFAM" id="SSF47923">
    <property type="entry name" value="Ypt/Rab-GAP domain of gyp1p"/>
    <property type="match status" value="2"/>
</dbReference>
<evidence type="ECO:0000313" key="2">
    <source>
        <dbReference type="EMBL" id="ELR11722.1"/>
    </source>
</evidence>
<name>L8GFF5_ACACF</name>
<dbReference type="KEGG" id="acan:ACA1_261420"/>
<dbReference type="InterPro" id="IPR000195">
    <property type="entry name" value="Rab-GAP-TBC_dom"/>
</dbReference>
<proteinExistence type="predicted"/>
<dbReference type="Gene3D" id="1.10.8.270">
    <property type="entry name" value="putative rabgap domain of human tbc1 domain family member 14 like domains"/>
    <property type="match status" value="1"/>
</dbReference>
<reference evidence="2 3" key="1">
    <citation type="journal article" date="2013" name="Genome Biol.">
        <title>Genome of Acanthamoeba castellanii highlights extensive lateral gene transfer and early evolution of tyrosine kinase signaling.</title>
        <authorList>
            <person name="Clarke M."/>
            <person name="Lohan A.J."/>
            <person name="Liu B."/>
            <person name="Lagkouvardos I."/>
            <person name="Roy S."/>
            <person name="Zafar N."/>
            <person name="Bertelli C."/>
            <person name="Schilde C."/>
            <person name="Kianianmomeni A."/>
            <person name="Burglin T.R."/>
            <person name="Frech C."/>
            <person name="Turcotte B."/>
            <person name="Kopec K.O."/>
            <person name="Synnott J.M."/>
            <person name="Choo C."/>
            <person name="Paponov I."/>
            <person name="Finkler A."/>
            <person name="Soon Heng Tan C."/>
            <person name="Hutchins A.P."/>
            <person name="Weinmeier T."/>
            <person name="Rattei T."/>
            <person name="Chu J.S."/>
            <person name="Gimenez G."/>
            <person name="Irimia M."/>
            <person name="Rigden D.J."/>
            <person name="Fitzpatrick D.A."/>
            <person name="Lorenzo-Morales J."/>
            <person name="Bateman A."/>
            <person name="Chiu C.H."/>
            <person name="Tang P."/>
            <person name="Hegemann P."/>
            <person name="Fromm H."/>
            <person name="Raoult D."/>
            <person name="Greub G."/>
            <person name="Miranda-Saavedra D."/>
            <person name="Chen N."/>
            <person name="Nash P."/>
            <person name="Ginger M.L."/>
            <person name="Horn M."/>
            <person name="Schaap P."/>
            <person name="Caler L."/>
            <person name="Loftus B."/>
        </authorList>
    </citation>
    <scope>NUCLEOTIDE SEQUENCE [LARGE SCALE GENOMIC DNA]</scope>
    <source>
        <strain evidence="2 3">Neff</strain>
    </source>
</reference>
<protein>
    <submittedName>
        <fullName evidence="2">TBC domain containing protein</fullName>
    </submittedName>
</protein>
<dbReference type="VEuPathDB" id="AmoebaDB:ACA1_261420"/>
<dbReference type="PANTHER" id="PTHR47219:SF9">
    <property type="entry name" value="GTPASE ACTIVATING PROTEIN AND CENTROSOME-ASSOCIATED, ISOFORM B"/>
    <property type="match status" value="1"/>
</dbReference>
<dbReference type="InterPro" id="IPR035969">
    <property type="entry name" value="Rab-GAP_TBC_sf"/>
</dbReference>
<feature type="domain" description="Rab-GAP TBC" evidence="1">
    <location>
        <begin position="71"/>
        <end position="252"/>
    </location>
</feature>
<dbReference type="OrthoDB" id="159449at2759"/>
<dbReference type="EMBL" id="KB008148">
    <property type="protein sequence ID" value="ELR11722.1"/>
    <property type="molecule type" value="Genomic_DNA"/>
</dbReference>
<dbReference type="SMART" id="SM00164">
    <property type="entry name" value="TBC"/>
    <property type="match status" value="1"/>
</dbReference>
<keyword evidence="3" id="KW-1185">Reference proteome</keyword>
<evidence type="ECO:0000313" key="3">
    <source>
        <dbReference type="Proteomes" id="UP000011083"/>
    </source>
</evidence>
<dbReference type="Pfam" id="PF00566">
    <property type="entry name" value="RabGAP-TBC"/>
    <property type="match status" value="1"/>
</dbReference>
<dbReference type="Proteomes" id="UP000011083">
    <property type="component" value="Unassembled WGS sequence"/>
</dbReference>
<dbReference type="InterPro" id="IPR050302">
    <property type="entry name" value="Rab_GAP_TBC_domain"/>
</dbReference>
<sequence>MEEAVLAVAGNSTANWVHARFGFVCPAQHSSETEAEAVSRRKEAKREPEWAELLGSWEKHHWKIKTLRRLALKGIPNSLRGQAWQRLTLSADLRAAHGPGCYQAMLDGESQCVERIGRDLPRTFRQHVLFKDAHSPGQQSLRNLLLAFWVFVRLTLDRNLEPLYVRSLLGLKQCLHVLDRLLAVFLPDLARHLGFDALFIMTIALLGLLADHIKTLKMDQILRFLHTELERGELLDVERLMKRYAKMSTRVRSKAHHFSRQHRALLRSLCHKEREGVELVSANKEQGPG</sequence>
<organism evidence="2 3">
    <name type="scientific">Acanthamoeba castellanii (strain ATCC 30010 / Neff)</name>
    <dbReference type="NCBI Taxonomy" id="1257118"/>
    <lineage>
        <taxon>Eukaryota</taxon>
        <taxon>Amoebozoa</taxon>
        <taxon>Discosea</taxon>
        <taxon>Longamoebia</taxon>
        <taxon>Centramoebida</taxon>
        <taxon>Acanthamoebidae</taxon>
        <taxon>Acanthamoeba</taxon>
    </lineage>
</organism>
<dbReference type="GO" id="GO:0005096">
    <property type="term" value="F:GTPase activator activity"/>
    <property type="evidence" value="ECO:0007669"/>
    <property type="project" value="TreeGrafter"/>
</dbReference>
<accession>L8GFF5</accession>
<dbReference type="AlphaFoldDB" id="L8GFF5"/>
<dbReference type="Gene3D" id="1.10.10.750">
    <property type="entry name" value="Ypt/Rab-GAP domain of gyp1p, domain 1"/>
    <property type="match status" value="1"/>
</dbReference>
<dbReference type="GeneID" id="14912077"/>
<dbReference type="RefSeq" id="XP_004333735.1">
    <property type="nucleotide sequence ID" value="XM_004333687.1"/>
</dbReference>
<dbReference type="GO" id="GO:0031267">
    <property type="term" value="F:small GTPase binding"/>
    <property type="evidence" value="ECO:0007669"/>
    <property type="project" value="TreeGrafter"/>
</dbReference>
<gene>
    <name evidence="2" type="ORF">ACA1_261420</name>
</gene>
<evidence type="ECO:0000259" key="1">
    <source>
        <dbReference type="SMART" id="SM00164"/>
    </source>
</evidence>
<dbReference type="PANTHER" id="PTHR47219">
    <property type="entry name" value="RAB GTPASE-ACTIVATING PROTEIN 1-LIKE"/>
    <property type="match status" value="1"/>
</dbReference>